<proteinExistence type="inferred from homology"/>
<evidence type="ECO:0000256" key="7">
    <source>
        <dbReference type="ARBA" id="ARBA00041682"/>
    </source>
</evidence>
<dbReference type="InterPro" id="IPR002376">
    <property type="entry name" value="Formyl_transf_N"/>
</dbReference>
<evidence type="ECO:0000256" key="6">
    <source>
        <dbReference type="ARBA" id="ARBA00041324"/>
    </source>
</evidence>
<dbReference type="PANTHER" id="PTHR43369:SF2">
    <property type="entry name" value="PHOSPHORIBOSYLGLYCINAMIDE FORMYLTRANSFERASE"/>
    <property type="match status" value="1"/>
</dbReference>
<dbReference type="InterPro" id="IPR001555">
    <property type="entry name" value="GART_AS"/>
</dbReference>
<organism evidence="10 11">
    <name type="scientific">Clostridium brassicae</name>
    <dbReference type="NCBI Taxonomy" id="2999072"/>
    <lineage>
        <taxon>Bacteria</taxon>
        <taxon>Bacillati</taxon>
        <taxon>Bacillota</taxon>
        <taxon>Clostridia</taxon>
        <taxon>Eubacteriales</taxon>
        <taxon>Clostridiaceae</taxon>
        <taxon>Clostridium</taxon>
    </lineage>
</organism>
<dbReference type="SUPFAM" id="SSF53328">
    <property type="entry name" value="Formyltransferase"/>
    <property type="match status" value="1"/>
</dbReference>
<dbReference type="InterPro" id="IPR036477">
    <property type="entry name" value="Formyl_transf_N_sf"/>
</dbReference>
<evidence type="ECO:0000256" key="3">
    <source>
        <dbReference type="ARBA" id="ARBA00022679"/>
    </source>
</evidence>
<evidence type="ECO:0000256" key="4">
    <source>
        <dbReference type="ARBA" id="ARBA00022755"/>
    </source>
</evidence>
<comment type="similarity">
    <text evidence="5">Belongs to the GART family.</text>
</comment>
<dbReference type="Pfam" id="PF00551">
    <property type="entry name" value="Formyl_trans_N"/>
    <property type="match status" value="1"/>
</dbReference>
<evidence type="ECO:0000256" key="5">
    <source>
        <dbReference type="ARBA" id="ARBA00038440"/>
    </source>
</evidence>
<comment type="caution">
    <text evidence="10">The sequence shown here is derived from an EMBL/GenBank/DDBJ whole genome shotgun (WGS) entry which is preliminary data.</text>
</comment>
<keyword evidence="3" id="KW-0808">Transferase</keyword>
<dbReference type="PANTHER" id="PTHR43369">
    <property type="entry name" value="PHOSPHORIBOSYLGLYCINAMIDE FORMYLTRANSFERASE"/>
    <property type="match status" value="1"/>
</dbReference>
<accession>A0ABT4DEN3</accession>
<comment type="pathway">
    <text evidence="1">Purine metabolism; IMP biosynthesis via de novo pathway; N(2)-formyl-N(1)-(5-phospho-D-ribosyl)glycinamide from N(1)-(5-phospho-D-ribosyl)glycinamide (10-formyl THF route): step 1/1.</text>
</comment>
<dbReference type="RefSeq" id="WP_268061997.1">
    <property type="nucleotide sequence ID" value="NZ_JAPQFJ010000014.1"/>
</dbReference>
<name>A0ABT4DEN3_9CLOT</name>
<keyword evidence="11" id="KW-1185">Reference proteome</keyword>
<keyword evidence="4" id="KW-0658">Purine biosynthesis</keyword>
<evidence type="ECO:0000256" key="2">
    <source>
        <dbReference type="ARBA" id="ARBA00012254"/>
    </source>
</evidence>
<protein>
    <recommendedName>
        <fullName evidence="2">phosphoribosylglycinamide formyltransferase 1</fullName>
        <ecNumber evidence="2">2.1.2.2</ecNumber>
    </recommendedName>
    <alternativeName>
        <fullName evidence="7">5'-phosphoribosylglycinamide transformylase</fullName>
    </alternativeName>
    <alternativeName>
        <fullName evidence="6">GAR transformylase</fullName>
    </alternativeName>
</protein>
<comment type="catalytic activity">
    <reaction evidence="8">
        <text>N(1)-(5-phospho-beta-D-ribosyl)glycinamide + (6R)-10-formyltetrahydrofolate = N(2)-formyl-N(1)-(5-phospho-beta-D-ribosyl)glycinamide + (6S)-5,6,7,8-tetrahydrofolate + H(+)</text>
        <dbReference type="Rhea" id="RHEA:15053"/>
        <dbReference type="ChEBI" id="CHEBI:15378"/>
        <dbReference type="ChEBI" id="CHEBI:57453"/>
        <dbReference type="ChEBI" id="CHEBI:143788"/>
        <dbReference type="ChEBI" id="CHEBI:147286"/>
        <dbReference type="ChEBI" id="CHEBI:195366"/>
        <dbReference type="EC" id="2.1.2.2"/>
    </reaction>
</comment>
<dbReference type="EC" id="2.1.2.2" evidence="2"/>
<evidence type="ECO:0000259" key="9">
    <source>
        <dbReference type="Pfam" id="PF00551"/>
    </source>
</evidence>
<evidence type="ECO:0000256" key="1">
    <source>
        <dbReference type="ARBA" id="ARBA00005054"/>
    </source>
</evidence>
<gene>
    <name evidence="10" type="ORF">OW729_13180</name>
</gene>
<reference evidence="10" key="1">
    <citation type="submission" date="2022-12" db="EMBL/GenBank/DDBJ databases">
        <title>Clostridium sp. nov., isolated from industrial wastewater.</title>
        <authorList>
            <person name="Jiayan W."/>
        </authorList>
    </citation>
    <scope>NUCLEOTIDE SEQUENCE</scope>
    <source>
        <strain evidence="10">ZC22-4</strain>
    </source>
</reference>
<evidence type="ECO:0000313" key="10">
    <source>
        <dbReference type="EMBL" id="MCY6959566.1"/>
    </source>
</evidence>
<dbReference type="EMBL" id="JAPQFJ010000014">
    <property type="protein sequence ID" value="MCY6959566.1"/>
    <property type="molecule type" value="Genomic_DNA"/>
</dbReference>
<dbReference type="Proteomes" id="UP001144612">
    <property type="component" value="Unassembled WGS sequence"/>
</dbReference>
<evidence type="ECO:0000256" key="8">
    <source>
        <dbReference type="ARBA" id="ARBA00047664"/>
    </source>
</evidence>
<dbReference type="PROSITE" id="PS00373">
    <property type="entry name" value="GART"/>
    <property type="match status" value="1"/>
</dbReference>
<feature type="domain" description="Formyl transferase N-terminal" evidence="9">
    <location>
        <begin position="2"/>
        <end position="162"/>
    </location>
</feature>
<sequence>MKKIVFLVSGDGGTLKFIKKCIDNNILQGFVIQCVIADRECGALEFARNNGINNYKITYDKNNDTELKAILDENTTVDYVITNIHKIISEQLVEQYYGKLINLHYSLLPAFKGFNSVKRAFDKGCRFIGTTVHYVDKDIDNGEIISQTIMSIDRNMKFHLTMNKIFQAGCLNLLNTIVRMTNLNNVESINKVEEYDGIIFSPQFVIDTQKIDFEFWQEIRGGRGELKNAQNSNSSI</sequence>
<dbReference type="Gene3D" id="3.40.50.170">
    <property type="entry name" value="Formyl transferase, N-terminal domain"/>
    <property type="match status" value="1"/>
</dbReference>
<evidence type="ECO:0000313" key="11">
    <source>
        <dbReference type="Proteomes" id="UP001144612"/>
    </source>
</evidence>